<evidence type="ECO:0000313" key="3">
    <source>
        <dbReference type="Proteomes" id="UP000186601"/>
    </source>
</evidence>
<comment type="caution">
    <text evidence="2">The sequence shown here is derived from an EMBL/GenBank/DDBJ whole genome shotgun (WGS) entry which is preliminary data.</text>
</comment>
<feature type="non-terminal residue" evidence="2">
    <location>
        <position position="288"/>
    </location>
</feature>
<proteinExistence type="predicted"/>
<organism evidence="2 3">
    <name type="scientific">Hermanssonia centrifuga</name>
    <dbReference type="NCBI Taxonomy" id="98765"/>
    <lineage>
        <taxon>Eukaryota</taxon>
        <taxon>Fungi</taxon>
        <taxon>Dikarya</taxon>
        <taxon>Basidiomycota</taxon>
        <taxon>Agaricomycotina</taxon>
        <taxon>Agaricomycetes</taxon>
        <taxon>Polyporales</taxon>
        <taxon>Meruliaceae</taxon>
        <taxon>Hermanssonia</taxon>
    </lineage>
</organism>
<feature type="region of interest" description="Disordered" evidence="1">
    <location>
        <begin position="1"/>
        <end position="94"/>
    </location>
</feature>
<dbReference type="EMBL" id="MLYV02001256">
    <property type="protein sequence ID" value="PSR71677.1"/>
    <property type="molecule type" value="Genomic_DNA"/>
</dbReference>
<dbReference type="AlphaFoldDB" id="A0A2R6NH14"/>
<dbReference type="Proteomes" id="UP000186601">
    <property type="component" value="Unassembled WGS sequence"/>
</dbReference>
<protein>
    <submittedName>
        <fullName evidence="2">Uncharacterized protein</fullName>
    </submittedName>
</protein>
<keyword evidence="3" id="KW-1185">Reference proteome</keyword>
<gene>
    <name evidence="2" type="ORF">PHLCEN_2v12451</name>
</gene>
<sequence length="288" mass="31175">MPVERQSSVEIAKNAREAATARPIERSNSGRTTAKVPASRPVSERAVVPSSIPSENVLLAAQTQPLPPSPSPSFPFGSREPTPTPTGEPSKWDAPVALPAEFDPVTETATSAESGKNKAPEAMDDSLDFGGRTGVPDESTEDSYTAEDEVAGELPRSIFRNQDAHIWAQLRAVRFALGEIAEFFGSSDFLEYLAATDVLPKDIINNMKSVSPALGLANERFLAVVGEEARSIIPLKLRSHTQERLIKSLEADKAELQRQVAHLLPLTQGNTSTEREMSVDTIFGDDRL</sequence>
<reference evidence="2 3" key="1">
    <citation type="submission" date="2018-02" db="EMBL/GenBank/DDBJ databases">
        <title>Genome sequence of the basidiomycete white-rot fungus Phlebia centrifuga.</title>
        <authorList>
            <person name="Granchi Z."/>
            <person name="Peng M."/>
            <person name="de Vries R.P."/>
            <person name="Hilden K."/>
            <person name="Makela M.R."/>
            <person name="Grigoriev I."/>
            <person name="Riley R."/>
        </authorList>
    </citation>
    <scope>NUCLEOTIDE SEQUENCE [LARGE SCALE GENOMIC DNA]</scope>
    <source>
        <strain evidence="2 3">FBCC195</strain>
    </source>
</reference>
<name>A0A2R6NH14_9APHY</name>
<feature type="region of interest" description="Disordered" evidence="1">
    <location>
        <begin position="107"/>
        <end position="148"/>
    </location>
</feature>
<evidence type="ECO:0000256" key="1">
    <source>
        <dbReference type="SAM" id="MobiDB-lite"/>
    </source>
</evidence>
<evidence type="ECO:0000313" key="2">
    <source>
        <dbReference type="EMBL" id="PSR71677.1"/>
    </source>
</evidence>
<accession>A0A2R6NH14</accession>
<feature type="compositionally biased region" description="Acidic residues" evidence="1">
    <location>
        <begin position="138"/>
        <end position="148"/>
    </location>
</feature>